<evidence type="ECO:0000256" key="2">
    <source>
        <dbReference type="ARBA" id="ARBA00022679"/>
    </source>
</evidence>
<dbReference type="STRING" id="1076551.HA48_05460"/>
<name>A0A1X1DC32_9GAMM</name>
<keyword evidence="1" id="KW-0328">Glycosyltransferase</keyword>
<accession>A0A1X1DC32</accession>
<evidence type="ECO:0000256" key="1">
    <source>
        <dbReference type="ARBA" id="ARBA00022676"/>
    </source>
</evidence>
<evidence type="ECO:0000313" key="4">
    <source>
        <dbReference type="Proteomes" id="UP000193104"/>
    </source>
</evidence>
<dbReference type="PANTHER" id="PTHR12526">
    <property type="entry name" value="GLYCOSYLTRANSFERASE"/>
    <property type="match status" value="1"/>
</dbReference>
<keyword evidence="4" id="KW-1185">Reference proteome</keyword>
<dbReference type="RefSeq" id="WP_128600139.1">
    <property type="nucleotide sequence ID" value="NZ_MLFS01000010.1"/>
</dbReference>
<proteinExistence type="predicted"/>
<dbReference type="Gene3D" id="3.40.50.2000">
    <property type="entry name" value="Glycogen Phosphorylase B"/>
    <property type="match status" value="1"/>
</dbReference>
<dbReference type="EMBL" id="MLFS01000010">
    <property type="protein sequence ID" value="ORM74174.1"/>
    <property type="molecule type" value="Genomic_DNA"/>
</dbReference>
<gene>
    <name evidence="3" type="ORF">HA48_05460</name>
</gene>
<keyword evidence="2" id="KW-0808">Transferase</keyword>
<dbReference type="GO" id="GO:0016757">
    <property type="term" value="F:glycosyltransferase activity"/>
    <property type="evidence" value="ECO:0007669"/>
    <property type="project" value="UniProtKB-KW"/>
</dbReference>
<dbReference type="SUPFAM" id="SSF53756">
    <property type="entry name" value="UDP-Glycosyltransferase/glycogen phosphorylase"/>
    <property type="match status" value="1"/>
</dbReference>
<dbReference type="OrthoDB" id="6529945at2"/>
<sequence>MELQRKALFISFDAVALSGITVEAAKIAVRLRDENTLCYLDIGYDIKLDKGNFARPYSDHEIAALQHHFTLVRHDAIRQVEGYTPSFLQYIHDVFINRSEKVTHDAEQHLLNISHKMAADVAQKLCEKWRALDIHYLIIENGTLPDNIIFTRALYLAIAHYGEERQLERYVLWRDHDLMWNSESTSSRYGEAPWLHAVKPQPSPHITYVALNQALASQLAAWCDHQVNIEVMRNTYPFDPQHPRKDLRQLFGLQPQDKVIARTTRIIPAKRLDRDIYLLQAINRRLIEQHLPHRVYLMVAGDPLEDERHFATLKKQINALQLEPYVIFFGALNHDFMEHNPHATTIQDLYHACDLLSFLTAWDYDSYGNPIGEAISHQRSYIATRYEYYHEVYGQHGFEGELMDISAGQDGLPDSEFIQRVDRLLHDDERRLAMALRNYHKGKSLLSDHIFHTIFHR</sequence>
<dbReference type="AlphaFoldDB" id="A0A1X1DC32"/>
<organism evidence="3 4">
    <name type="scientific">Pantoea wallisii</name>
    <dbReference type="NCBI Taxonomy" id="1076551"/>
    <lineage>
        <taxon>Bacteria</taxon>
        <taxon>Pseudomonadati</taxon>
        <taxon>Pseudomonadota</taxon>
        <taxon>Gammaproteobacteria</taxon>
        <taxon>Enterobacterales</taxon>
        <taxon>Erwiniaceae</taxon>
        <taxon>Pantoea</taxon>
    </lineage>
</organism>
<reference evidence="3 4" key="1">
    <citation type="journal article" date="2017" name="Antonie Van Leeuwenhoek">
        <title>Phylogenomic resolution of the bacterial genus Pantoea and its relationship with Erwinia and Tatumella.</title>
        <authorList>
            <person name="Palmer M."/>
            <person name="Steenkamp E.T."/>
            <person name="Coetzee M.P."/>
            <person name="Chan W.Y."/>
            <person name="van Zyl E."/>
            <person name="De Maayer P."/>
            <person name="Coutinho T.A."/>
            <person name="Blom J."/>
            <person name="Smits T.H."/>
            <person name="Duffy B."/>
            <person name="Venter S.N."/>
        </authorList>
    </citation>
    <scope>NUCLEOTIDE SEQUENCE [LARGE SCALE GENOMIC DNA]</scope>
    <source>
        <strain evidence="3 4">LMG 26277</strain>
    </source>
</reference>
<comment type="caution">
    <text evidence="3">The sequence shown here is derived from an EMBL/GenBank/DDBJ whole genome shotgun (WGS) entry which is preliminary data.</text>
</comment>
<dbReference type="PANTHER" id="PTHR12526:SF510">
    <property type="entry name" value="D-INOSITOL 3-PHOSPHATE GLYCOSYLTRANSFERASE"/>
    <property type="match status" value="1"/>
</dbReference>
<protein>
    <submittedName>
        <fullName evidence="3">Uncharacterized protein</fullName>
    </submittedName>
</protein>
<dbReference type="Proteomes" id="UP000193104">
    <property type="component" value="Unassembled WGS sequence"/>
</dbReference>
<evidence type="ECO:0000313" key="3">
    <source>
        <dbReference type="EMBL" id="ORM74174.1"/>
    </source>
</evidence>